<dbReference type="GO" id="GO:0047372">
    <property type="term" value="F:monoacylglycerol lipase activity"/>
    <property type="evidence" value="ECO:0007669"/>
    <property type="project" value="TreeGrafter"/>
</dbReference>
<feature type="compositionally biased region" description="Basic and acidic residues" evidence="3">
    <location>
        <begin position="775"/>
        <end position="791"/>
    </location>
</feature>
<evidence type="ECO:0000256" key="2">
    <source>
        <dbReference type="ARBA" id="ARBA00022963"/>
    </source>
</evidence>
<keyword evidence="6" id="KW-1185">Reference proteome</keyword>
<evidence type="ECO:0000259" key="4">
    <source>
        <dbReference type="Pfam" id="PF05057"/>
    </source>
</evidence>
<evidence type="ECO:0000313" key="5">
    <source>
        <dbReference type="EMBL" id="VUG19146.1"/>
    </source>
</evidence>
<feature type="compositionally biased region" description="Acidic residues" evidence="3">
    <location>
        <begin position="650"/>
        <end position="665"/>
    </location>
</feature>
<keyword evidence="2" id="KW-0442">Lipid degradation</keyword>
<dbReference type="SUPFAM" id="SSF53474">
    <property type="entry name" value="alpha/beta-Hydrolases"/>
    <property type="match status" value="1"/>
</dbReference>
<dbReference type="InterPro" id="IPR029058">
    <property type="entry name" value="AB_hydrolase_fold"/>
</dbReference>
<protein>
    <submittedName>
        <fullName evidence="5">DEBR0S4_11650g1_1</fullName>
    </submittedName>
</protein>
<dbReference type="InterPro" id="IPR044294">
    <property type="entry name" value="Lipase-like"/>
</dbReference>
<feature type="region of interest" description="Disordered" evidence="3">
    <location>
        <begin position="714"/>
        <end position="743"/>
    </location>
</feature>
<name>A0A7D9H145_DEKBR</name>
<dbReference type="GO" id="GO:0016042">
    <property type="term" value="P:lipid catabolic process"/>
    <property type="evidence" value="ECO:0007669"/>
    <property type="project" value="UniProtKB-KW"/>
</dbReference>
<evidence type="ECO:0000256" key="1">
    <source>
        <dbReference type="ARBA" id="ARBA00007920"/>
    </source>
</evidence>
<evidence type="ECO:0000256" key="3">
    <source>
        <dbReference type="SAM" id="MobiDB-lite"/>
    </source>
</evidence>
<gene>
    <name evidence="5" type="ORF">DEBR0S4_11650G</name>
</gene>
<feature type="region of interest" description="Disordered" evidence="3">
    <location>
        <begin position="650"/>
        <end position="672"/>
    </location>
</feature>
<evidence type="ECO:0000313" key="6">
    <source>
        <dbReference type="Proteomes" id="UP000478008"/>
    </source>
</evidence>
<organism evidence="5 6">
    <name type="scientific">Dekkera bruxellensis</name>
    <name type="common">Brettanomyces custersii</name>
    <dbReference type="NCBI Taxonomy" id="5007"/>
    <lineage>
        <taxon>Eukaryota</taxon>
        <taxon>Fungi</taxon>
        <taxon>Dikarya</taxon>
        <taxon>Ascomycota</taxon>
        <taxon>Saccharomycotina</taxon>
        <taxon>Pichiomycetes</taxon>
        <taxon>Pichiales</taxon>
        <taxon>Pichiaceae</taxon>
        <taxon>Brettanomyces</taxon>
    </lineage>
</organism>
<dbReference type="Pfam" id="PF05057">
    <property type="entry name" value="DUF676"/>
    <property type="match status" value="1"/>
</dbReference>
<dbReference type="InterPro" id="IPR007751">
    <property type="entry name" value="DUF676_lipase-like"/>
</dbReference>
<reference evidence="5 6" key="1">
    <citation type="submission" date="2019-07" db="EMBL/GenBank/DDBJ databases">
        <authorList>
            <person name="Friedrich A."/>
            <person name="Schacherer J."/>
        </authorList>
    </citation>
    <scope>NUCLEOTIDE SEQUENCE [LARGE SCALE GENOMIC DNA]</scope>
</reference>
<comment type="similarity">
    <text evidence="1">Belongs to the putative lipase ROG1 family.</text>
</comment>
<dbReference type="EMBL" id="CABFWN010000004">
    <property type="protein sequence ID" value="VUG19146.1"/>
    <property type="molecule type" value="Genomic_DNA"/>
</dbReference>
<proteinExistence type="inferred from homology"/>
<feature type="compositionally biased region" description="Acidic residues" evidence="3">
    <location>
        <begin position="715"/>
        <end position="735"/>
    </location>
</feature>
<feature type="region of interest" description="Disordered" evidence="3">
    <location>
        <begin position="772"/>
        <end position="816"/>
    </location>
</feature>
<feature type="region of interest" description="Disordered" evidence="3">
    <location>
        <begin position="427"/>
        <end position="448"/>
    </location>
</feature>
<dbReference type="PANTHER" id="PTHR12482">
    <property type="entry name" value="LIPASE ROG1-RELATED-RELATED"/>
    <property type="match status" value="1"/>
</dbReference>
<dbReference type="Proteomes" id="UP000478008">
    <property type="component" value="Unassembled WGS sequence"/>
</dbReference>
<keyword evidence="2" id="KW-0443">Lipid metabolism</keyword>
<dbReference type="Gene3D" id="3.40.50.1820">
    <property type="entry name" value="alpha/beta hydrolase"/>
    <property type="match status" value="1"/>
</dbReference>
<dbReference type="PANTHER" id="PTHR12482:SF62">
    <property type="entry name" value="LIPASE ROG1-RELATED"/>
    <property type="match status" value="1"/>
</dbReference>
<accession>A0A7D9H145</accession>
<dbReference type="AlphaFoldDB" id="A0A7D9H145"/>
<feature type="domain" description="DUF676" evidence="4">
    <location>
        <begin position="182"/>
        <end position="375"/>
    </location>
</feature>
<sequence>MDLDQKTPPGLLYRYHGSMKVGDVHRFIITFTPENSNETSDSLFVRVKNTETVLLRPNVLTGPYMFYCDIAPYNFDHKKHCYITAEQPHYNPSIMPGQSIKAELSMHTLKSKYCWTVNVSSQIVFNRSSEVNFEVVICDKVDQLHRNYYENYTGVFDERLDVQSLSTIDLWNKPPPLLPSDQNPIHLVILTHGLYSNSTADLLYLKENIEQACAKTGENVVVRGYTGNVCRTERGVKYLGRRLAEWIVQFVIPDLGAGSVGKISFIAHSLGGLVQTFAIAYIQHNWPHFFENIQPENFITLASPLLGISNENPAYVNIFLSVGIVGKTGRDLGLKGNKPLLLLLPSRSTRGVLAKFKRRTVYANVVHDGIVPLRTAALMFLDWKGLTKVYNALKNEGSIDSSEFEQSADDNQVGEIPETMDNQYETDENEEVTMPPENSGIEIPTEETSDNKGGFGWNKLCSWFSDLSTPSSIRKERKVKKYQKFQTYEAPDHISDAVEGSSTTSNKTLKDALIIPKTNVISGISRVLLPPAPTAKFLLDPSSRKNIILHDKIYKPRMIPKRKNRKGSIVKNALNISRGSLEEKIARKWHRGLSWRKVLVYLPPDAHNNMIVRRTFANAYGWPVVDHLVQNHFSERCYKEEDLEEYRLTEEDELADREQEEEENTNDGGELDDRMINLLDKEHHKALKENINLLGAGVQDSKASNDFNQLHETEECNEDDEDEGEDEEDDDDDNDGWISGNNSICYDGPTGMLNTIPEGVNSQVKALRETFFSGAKKDDEKEKKRNREDSTKVNGQGEVIRDAFVDDPSQVMNSYI</sequence>